<dbReference type="Proteomes" id="UP001223886">
    <property type="component" value="Unassembled WGS sequence"/>
</dbReference>
<comment type="caution">
    <text evidence="2">The sequence shown here is derived from an EMBL/GenBank/DDBJ whole genome shotgun (WGS) entry which is preliminary data.</text>
</comment>
<gene>
    <name evidence="2" type="ORF">J2S24_000596</name>
</gene>
<accession>A0ABT9M2G4</accession>
<feature type="domain" description="Copper amine oxidase-like N-terminal" evidence="1">
    <location>
        <begin position="18"/>
        <end position="75"/>
    </location>
</feature>
<name>A0ABT9M2G4_9THEO</name>
<protein>
    <recommendedName>
        <fullName evidence="1">Copper amine oxidase-like N-terminal domain-containing protein</fullName>
    </recommendedName>
</protein>
<sequence length="225" mass="25411">MRKKWLIFFGSVILIVSLTIVAFAASTVKLIINGREIKPDVPPQIINGRAMVPIKCVAEALGAELQWDGNNRVIKLISLTERPILFARIAFSRDWQKTTKPIYQELPEYRDIYTKNYYVIVGNSDGSKIFDTLGIDKLECVSSKNIVPEDSLSILTVYSSIIGITAKEQNIIVYVQPQDAGYDFVAVPVADLQAYKDSKYGNKMFTFVFIDTKGKELTRIEKMFP</sequence>
<evidence type="ECO:0000313" key="3">
    <source>
        <dbReference type="Proteomes" id="UP001223886"/>
    </source>
</evidence>
<dbReference type="RefSeq" id="WP_028991529.1">
    <property type="nucleotide sequence ID" value="NZ_JAURUP010000004.1"/>
</dbReference>
<dbReference type="InterPro" id="IPR036582">
    <property type="entry name" value="Mao_N_sf"/>
</dbReference>
<dbReference type="Gene3D" id="3.30.457.10">
    <property type="entry name" value="Copper amine oxidase-like, N-terminal domain"/>
    <property type="match status" value="1"/>
</dbReference>
<dbReference type="EMBL" id="JAURUP010000004">
    <property type="protein sequence ID" value="MDP9750130.1"/>
    <property type="molecule type" value="Genomic_DNA"/>
</dbReference>
<evidence type="ECO:0000313" key="2">
    <source>
        <dbReference type="EMBL" id="MDP9750130.1"/>
    </source>
</evidence>
<dbReference type="Pfam" id="PF07833">
    <property type="entry name" value="Cu_amine_oxidN1"/>
    <property type="match status" value="1"/>
</dbReference>
<proteinExistence type="predicted"/>
<reference evidence="2 3" key="1">
    <citation type="submission" date="2023-07" db="EMBL/GenBank/DDBJ databases">
        <title>Genomic Encyclopedia of Type Strains, Phase IV (KMG-IV): sequencing the most valuable type-strain genomes for metagenomic binning, comparative biology and taxonomic classification.</title>
        <authorList>
            <person name="Goeker M."/>
        </authorList>
    </citation>
    <scope>NUCLEOTIDE SEQUENCE [LARGE SCALE GENOMIC DNA]</scope>
    <source>
        <strain evidence="2 3">DSM 25963</strain>
    </source>
</reference>
<dbReference type="SUPFAM" id="SSF55383">
    <property type="entry name" value="Copper amine oxidase, domain N"/>
    <property type="match status" value="1"/>
</dbReference>
<dbReference type="InterPro" id="IPR012854">
    <property type="entry name" value="Cu_amine_oxidase-like_N"/>
</dbReference>
<organism evidence="2 3">
    <name type="scientific">Thermoanaerobacter pentosaceus</name>
    <dbReference type="NCBI Taxonomy" id="694059"/>
    <lineage>
        <taxon>Bacteria</taxon>
        <taxon>Bacillati</taxon>
        <taxon>Bacillota</taxon>
        <taxon>Clostridia</taxon>
        <taxon>Thermoanaerobacterales</taxon>
        <taxon>Thermoanaerobacteraceae</taxon>
        <taxon>Thermoanaerobacter</taxon>
    </lineage>
</organism>
<evidence type="ECO:0000259" key="1">
    <source>
        <dbReference type="Pfam" id="PF07833"/>
    </source>
</evidence>
<keyword evidence="3" id="KW-1185">Reference proteome</keyword>